<name>A0A2K9NQJ3_BACTC</name>
<evidence type="ECO:0000256" key="1">
    <source>
        <dbReference type="SAM" id="MobiDB-lite"/>
    </source>
</evidence>
<organism evidence="2 3">
    <name type="scientific">Bacteriovorax stolpii</name>
    <name type="common">Bdellovibrio stolpii</name>
    <dbReference type="NCBI Taxonomy" id="960"/>
    <lineage>
        <taxon>Bacteria</taxon>
        <taxon>Pseudomonadati</taxon>
        <taxon>Bdellovibrionota</taxon>
        <taxon>Bacteriovoracia</taxon>
        <taxon>Bacteriovoracales</taxon>
        <taxon>Bacteriovoracaceae</taxon>
        <taxon>Bacteriovorax</taxon>
    </lineage>
</organism>
<reference evidence="2 3" key="1">
    <citation type="submission" date="2018-01" db="EMBL/GenBank/DDBJ databases">
        <title>Complete genome sequence of Bacteriovorax stolpii DSM12778.</title>
        <authorList>
            <person name="Tang B."/>
            <person name="Chang J."/>
        </authorList>
    </citation>
    <scope>NUCLEOTIDE SEQUENCE [LARGE SCALE GENOMIC DNA]</scope>
    <source>
        <strain evidence="2 3">DSM 12778</strain>
    </source>
</reference>
<keyword evidence="3" id="KW-1185">Reference proteome</keyword>
<dbReference type="AlphaFoldDB" id="A0A2K9NQJ3"/>
<dbReference type="EMBL" id="CP025704">
    <property type="protein sequence ID" value="AUN97777.1"/>
    <property type="molecule type" value="Genomic_DNA"/>
</dbReference>
<evidence type="ECO:0000313" key="2">
    <source>
        <dbReference type="EMBL" id="AUN97777.1"/>
    </source>
</evidence>
<sequence>MQYHLWMSKKAKHKKNLDPFTNANDIQDIQKGLVDKKKGKRTPQEKNRRDRHQQKEIVRQLTDELVRLSEKDILEELSKEETKGQVNEVIYTIRPVKSKDDL</sequence>
<dbReference type="KEGG" id="bsto:C0V70_06555"/>
<protein>
    <submittedName>
        <fullName evidence="2">Uncharacterized protein</fullName>
    </submittedName>
</protein>
<dbReference type="Proteomes" id="UP000235584">
    <property type="component" value="Chromosome"/>
</dbReference>
<proteinExistence type="predicted"/>
<accession>A0A2K9NQJ3</accession>
<feature type="region of interest" description="Disordered" evidence="1">
    <location>
        <begin position="17"/>
        <end position="55"/>
    </location>
</feature>
<gene>
    <name evidence="2" type="ORF">C0V70_06555</name>
</gene>
<feature type="compositionally biased region" description="Basic and acidic residues" evidence="1">
    <location>
        <begin position="42"/>
        <end position="55"/>
    </location>
</feature>
<evidence type="ECO:0000313" key="3">
    <source>
        <dbReference type="Proteomes" id="UP000235584"/>
    </source>
</evidence>